<reference evidence="1" key="1">
    <citation type="submission" date="2019-10" db="EMBL/GenBank/DDBJ databases">
        <title>Muricauda hadale sp. nov., a piezophilic bacterium isolated from hadopelagic water of the Mariana Trench.</title>
        <authorList>
            <person name="Wei Y."/>
        </authorList>
    </citation>
    <scope>NUCLEOTIDE SEQUENCE [LARGE SCALE GENOMIC DNA]</scope>
    <source>
        <strain evidence="1">MT-229</strain>
    </source>
</reference>
<gene>
    <name evidence="1" type="ORF">FOT42_004140</name>
</gene>
<proteinExistence type="predicted"/>
<dbReference type="AlphaFoldDB" id="A0A5N5IZ95"/>
<sequence length="111" mass="12811">MKKIKASTLMETMVATVLIIVIFMLASLIMNSLFAAKMQENHASLDNYMDKLEYLRANGKIALPYYEERDGWKISINNPEMNGIVRIMAEKELETGIKKLEYVFYEGQPQK</sequence>
<protein>
    <recommendedName>
        <fullName evidence="3">Type II secretion system protein</fullName>
    </recommendedName>
</protein>
<comment type="caution">
    <text evidence="1">The sequence shown here is derived from an EMBL/GenBank/DDBJ whole genome shotgun (WGS) entry which is preliminary data.</text>
</comment>
<dbReference type="EMBL" id="VNIK02000001">
    <property type="protein sequence ID" value="KAB5492147.1"/>
    <property type="molecule type" value="Genomic_DNA"/>
</dbReference>
<dbReference type="Proteomes" id="UP000319204">
    <property type="component" value="Unassembled WGS sequence"/>
</dbReference>
<dbReference type="OrthoDB" id="1190115at2"/>
<evidence type="ECO:0000313" key="2">
    <source>
        <dbReference type="Proteomes" id="UP000319204"/>
    </source>
</evidence>
<name>A0A5N5IZ95_9FLAO</name>
<keyword evidence="2" id="KW-1185">Reference proteome</keyword>
<organism evidence="1 2">
    <name type="scientific">Flagellimonas hadalis</name>
    <dbReference type="NCBI Taxonomy" id="2597517"/>
    <lineage>
        <taxon>Bacteria</taxon>
        <taxon>Pseudomonadati</taxon>
        <taxon>Bacteroidota</taxon>
        <taxon>Flavobacteriia</taxon>
        <taxon>Flavobacteriales</taxon>
        <taxon>Flavobacteriaceae</taxon>
        <taxon>Flagellimonas</taxon>
    </lineage>
</organism>
<accession>A0A5N5IZ95</accession>
<evidence type="ECO:0000313" key="1">
    <source>
        <dbReference type="EMBL" id="KAB5492147.1"/>
    </source>
</evidence>
<evidence type="ECO:0008006" key="3">
    <source>
        <dbReference type="Google" id="ProtNLM"/>
    </source>
</evidence>